<dbReference type="GO" id="GO:0005886">
    <property type="term" value="C:plasma membrane"/>
    <property type="evidence" value="ECO:0007669"/>
    <property type="project" value="UniProtKB-SubCell"/>
</dbReference>
<keyword evidence="4" id="KW-0762">Sugar transport</keyword>
<dbReference type="PROSITE" id="PS00211">
    <property type="entry name" value="ABC_TRANSPORTER_1"/>
    <property type="match status" value="1"/>
</dbReference>
<feature type="domain" description="ABC transporter" evidence="10">
    <location>
        <begin position="7"/>
        <end position="243"/>
    </location>
</feature>
<dbReference type="Pfam" id="PF00005">
    <property type="entry name" value="ABC_tran"/>
    <property type="match status" value="2"/>
</dbReference>
<dbReference type="Proteomes" id="UP000824239">
    <property type="component" value="Unassembled WGS sequence"/>
</dbReference>
<keyword evidence="9" id="KW-0472">Membrane</keyword>
<dbReference type="SMART" id="SM00382">
    <property type="entry name" value="AAA"/>
    <property type="match status" value="2"/>
</dbReference>
<comment type="caution">
    <text evidence="11">The sequence shown here is derived from an EMBL/GenBank/DDBJ whole genome shotgun (WGS) entry which is preliminary data.</text>
</comment>
<dbReference type="PANTHER" id="PTHR43790:SF3">
    <property type="entry name" value="D-ALLOSE IMPORT ATP-BINDING PROTEIN ALSA-RELATED"/>
    <property type="match status" value="1"/>
</dbReference>
<dbReference type="EMBL" id="DVHE01000002">
    <property type="protein sequence ID" value="HIR49693.1"/>
    <property type="molecule type" value="Genomic_DNA"/>
</dbReference>
<dbReference type="FunFam" id="3.40.50.300:FF:000127">
    <property type="entry name" value="Ribose import ATP-binding protein RbsA"/>
    <property type="match status" value="1"/>
</dbReference>
<dbReference type="GO" id="GO:0016887">
    <property type="term" value="F:ATP hydrolysis activity"/>
    <property type="evidence" value="ECO:0007669"/>
    <property type="project" value="InterPro"/>
</dbReference>
<evidence type="ECO:0000256" key="4">
    <source>
        <dbReference type="ARBA" id="ARBA00022597"/>
    </source>
</evidence>
<dbReference type="InterPro" id="IPR027417">
    <property type="entry name" value="P-loop_NTPase"/>
</dbReference>
<evidence type="ECO:0000256" key="5">
    <source>
        <dbReference type="ARBA" id="ARBA00022737"/>
    </source>
</evidence>
<evidence type="ECO:0000256" key="6">
    <source>
        <dbReference type="ARBA" id="ARBA00022741"/>
    </source>
</evidence>
<dbReference type="InterPro" id="IPR003439">
    <property type="entry name" value="ABC_transporter-like_ATP-bd"/>
</dbReference>
<dbReference type="InterPro" id="IPR017871">
    <property type="entry name" value="ABC_transporter-like_CS"/>
</dbReference>
<evidence type="ECO:0000259" key="10">
    <source>
        <dbReference type="PROSITE" id="PS50893"/>
    </source>
</evidence>
<dbReference type="PANTHER" id="PTHR43790">
    <property type="entry name" value="CARBOHYDRATE TRANSPORT ATP-BINDING PROTEIN MG119-RELATED"/>
    <property type="match status" value="1"/>
</dbReference>
<evidence type="ECO:0000256" key="2">
    <source>
        <dbReference type="ARBA" id="ARBA00022448"/>
    </source>
</evidence>
<keyword evidence="2" id="KW-0813">Transport</keyword>
<dbReference type="SUPFAM" id="SSF52540">
    <property type="entry name" value="P-loop containing nucleoside triphosphate hydrolases"/>
    <property type="match status" value="2"/>
</dbReference>
<accession>A0A9D1DFH1</accession>
<evidence type="ECO:0000256" key="3">
    <source>
        <dbReference type="ARBA" id="ARBA00022475"/>
    </source>
</evidence>
<evidence type="ECO:0000256" key="8">
    <source>
        <dbReference type="ARBA" id="ARBA00022967"/>
    </source>
</evidence>
<dbReference type="Gene3D" id="3.40.50.300">
    <property type="entry name" value="P-loop containing nucleotide triphosphate hydrolases"/>
    <property type="match status" value="2"/>
</dbReference>
<dbReference type="CDD" id="cd03216">
    <property type="entry name" value="ABC_Carb_Monos_I"/>
    <property type="match status" value="1"/>
</dbReference>
<dbReference type="PROSITE" id="PS50893">
    <property type="entry name" value="ABC_TRANSPORTER_2"/>
    <property type="match status" value="2"/>
</dbReference>
<keyword evidence="7 11" id="KW-0067">ATP-binding</keyword>
<keyword evidence="5" id="KW-0677">Repeat</keyword>
<dbReference type="GO" id="GO:0005524">
    <property type="term" value="F:ATP binding"/>
    <property type="evidence" value="ECO:0007669"/>
    <property type="project" value="UniProtKB-KW"/>
</dbReference>
<name>A0A9D1DFH1_9FIRM</name>
<keyword evidence="8" id="KW-1278">Translocase</keyword>
<evidence type="ECO:0000256" key="7">
    <source>
        <dbReference type="ARBA" id="ARBA00022840"/>
    </source>
</evidence>
<dbReference type="AlphaFoldDB" id="A0A9D1DFH1"/>
<keyword evidence="3" id="KW-1003">Cell membrane</keyword>
<dbReference type="InterPro" id="IPR003593">
    <property type="entry name" value="AAA+_ATPase"/>
</dbReference>
<evidence type="ECO:0000313" key="12">
    <source>
        <dbReference type="Proteomes" id="UP000824239"/>
    </source>
</evidence>
<keyword evidence="6" id="KW-0547">Nucleotide-binding</keyword>
<gene>
    <name evidence="11" type="ORF">IAA53_00160</name>
</gene>
<evidence type="ECO:0000256" key="1">
    <source>
        <dbReference type="ARBA" id="ARBA00004202"/>
    </source>
</evidence>
<reference evidence="11" key="2">
    <citation type="journal article" date="2021" name="PeerJ">
        <title>Extensive microbial diversity within the chicken gut microbiome revealed by metagenomics and culture.</title>
        <authorList>
            <person name="Gilroy R."/>
            <person name="Ravi A."/>
            <person name="Getino M."/>
            <person name="Pursley I."/>
            <person name="Horton D.L."/>
            <person name="Alikhan N.F."/>
            <person name="Baker D."/>
            <person name="Gharbi K."/>
            <person name="Hall N."/>
            <person name="Watson M."/>
            <person name="Adriaenssens E.M."/>
            <person name="Foster-Nyarko E."/>
            <person name="Jarju S."/>
            <person name="Secka A."/>
            <person name="Antonio M."/>
            <person name="Oren A."/>
            <person name="Chaudhuri R.R."/>
            <person name="La Ragione R."/>
            <person name="Hildebrand F."/>
            <person name="Pallen M.J."/>
        </authorList>
    </citation>
    <scope>NUCLEOTIDE SEQUENCE</scope>
    <source>
        <strain evidence="11">ChiBcec15-4380</strain>
    </source>
</reference>
<reference evidence="11" key="1">
    <citation type="submission" date="2020-10" db="EMBL/GenBank/DDBJ databases">
        <authorList>
            <person name="Gilroy R."/>
        </authorList>
    </citation>
    <scope>NUCLEOTIDE SEQUENCE</scope>
    <source>
        <strain evidence="11">ChiBcec15-4380</strain>
    </source>
</reference>
<feature type="domain" description="ABC transporter" evidence="10">
    <location>
        <begin position="254"/>
        <end position="497"/>
    </location>
</feature>
<protein>
    <submittedName>
        <fullName evidence="11">Sugar ABC transporter ATP-binding protein</fullName>
    </submittedName>
</protein>
<dbReference type="InterPro" id="IPR050107">
    <property type="entry name" value="ABC_carbohydrate_import_ATPase"/>
</dbReference>
<evidence type="ECO:0000313" key="11">
    <source>
        <dbReference type="EMBL" id="HIR49693.1"/>
    </source>
</evidence>
<evidence type="ECO:0000256" key="9">
    <source>
        <dbReference type="ARBA" id="ARBA00023136"/>
    </source>
</evidence>
<dbReference type="CDD" id="cd03215">
    <property type="entry name" value="ABC_Carb_Monos_II"/>
    <property type="match status" value="1"/>
</dbReference>
<organism evidence="11 12">
    <name type="scientific">Candidatus Avoscillospira avicola</name>
    <dbReference type="NCBI Taxonomy" id="2840706"/>
    <lineage>
        <taxon>Bacteria</taxon>
        <taxon>Bacillati</taxon>
        <taxon>Bacillota</taxon>
        <taxon>Clostridia</taxon>
        <taxon>Eubacteriales</taxon>
        <taxon>Oscillospiraceae</taxon>
        <taxon>Oscillospiraceae incertae sedis</taxon>
        <taxon>Candidatus Avoscillospira</taxon>
    </lineage>
</organism>
<sequence>MGEQFAISLHNITKSFPGVKALDQVSFDVRYGTVHSIVGENGAGKSTLMKIINGMHRADHEEIYVNGQKQEITSPSVARSLGISMIFQELVYVPNLTVAENLCLGRPPKNKAGLVDWKTMRRQAQEILDKEQIHAKPTTMMNRVPISDIQMLEIVKATYHNAKIIIMDEPTSSLTQHESMRLFDKIKRLRAEGCAIIYISHKMEEVFQLSDYVTIMRDGKSIKTAPISEFTERDVISMMVGREVDDIYPQREESLGQDVLRVENLCSGKVFQDVSFHVRAGEIVGFAGLVGAGRTEIVRAVCGMDRFDSGTVEVDGKKIKPNSIQAAIQSGLVMASEDRRKYGIIGTRSIKENISLPNLHKLSSGGFIHLRQEREKVSVYFDRLRIKANSMHTATYTLSGGNQQKVVLAKWLMAKPKVLVLDEPTRGIDVGAKYEIYEIMNEMVQQGMGVVMISSELPELLGMCKRVYVVAEGRIVGELQGKDLTQETVMTYATGGK</sequence>
<comment type="subcellular location">
    <subcellularLocation>
        <location evidence="1">Cell membrane</location>
        <topology evidence="1">Peripheral membrane protein</topology>
    </subcellularLocation>
</comment>
<proteinExistence type="predicted"/>